<evidence type="ECO:0000256" key="6">
    <source>
        <dbReference type="SAM" id="MobiDB-lite"/>
    </source>
</evidence>
<evidence type="ECO:0000256" key="4">
    <source>
        <dbReference type="ARBA" id="ARBA00023172"/>
    </source>
</evidence>
<dbReference type="InterPro" id="IPR003798">
    <property type="entry name" value="DNA_recombination_RmuC"/>
</dbReference>
<feature type="coiled-coil region" evidence="5">
    <location>
        <begin position="208"/>
        <end position="235"/>
    </location>
</feature>
<dbReference type="PANTHER" id="PTHR30563">
    <property type="entry name" value="DNA RECOMBINATION PROTEIN RMUC"/>
    <property type="match status" value="1"/>
</dbReference>
<dbReference type="RefSeq" id="WP_147714007.1">
    <property type="nucleotide sequence ID" value="NZ_VKAD01000001.1"/>
</dbReference>
<evidence type="ECO:0000256" key="5">
    <source>
        <dbReference type="SAM" id="Coils"/>
    </source>
</evidence>
<name>A0A5C8ZBE6_9GAMM</name>
<keyword evidence="8" id="KW-1185">Reference proteome</keyword>
<evidence type="ECO:0000256" key="1">
    <source>
        <dbReference type="ARBA" id="ARBA00003416"/>
    </source>
</evidence>
<dbReference type="Proteomes" id="UP000321764">
    <property type="component" value="Unassembled WGS sequence"/>
</dbReference>
<dbReference type="AlphaFoldDB" id="A0A5C8ZBE6"/>
<keyword evidence="4" id="KW-0233">DNA recombination</keyword>
<keyword evidence="3 5" id="KW-0175">Coiled coil</keyword>
<dbReference type="Pfam" id="PF02646">
    <property type="entry name" value="RmuC"/>
    <property type="match status" value="1"/>
</dbReference>
<feature type="coiled-coil region" evidence="5">
    <location>
        <begin position="30"/>
        <end position="169"/>
    </location>
</feature>
<comment type="similarity">
    <text evidence="2">Belongs to the RmuC family.</text>
</comment>
<feature type="compositionally biased region" description="Acidic residues" evidence="6">
    <location>
        <begin position="485"/>
        <end position="502"/>
    </location>
</feature>
<sequence length="502" mass="57337">MLWLSTHFIPLAIGLLVAIPPSAALSFFFIRRYEQNAQALAQQLELNQQRLSYETEKSSGYLSELNQLKQDQQQLANQLSQEKSDKAALTAQLQQLPVVTQQLKDKEQGYLELQERYQQQETRMAELETQMKAQTEYHAEQVKLLNENKEQLKQEFSHLANEIFEQSNKKFQQQSSQSMSALLDPFQKNIDQFRQRVDAIHSKEMEGRGQLVAQLNMLKDMNNQLNQQATDLTKALKGDKKLQGNWGELQIERILESSGLQKGREYEREANFKDDDGKNLRPDFIIRLPEGKHIVIDSKVSLVAYQESLATDDDVLRQKFLLDHVAATRNHIRSLSDKNYPNLNGMNAPDFVLMFMPIESAFIAAFETDQQLFNEAFERHIVVVTPTTLLATLKTVANLWVLERQNENAKELFKLAGKIYDKLAVFGQRMDKLGSQLKTADNTWQDAMGSLRDGRGSMASYVQRLQTLGAATSKQLPASMSAESLDLDDPETEDNIEDSNKE</sequence>
<feature type="region of interest" description="Disordered" evidence="6">
    <location>
        <begin position="473"/>
        <end position="502"/>
    </location>
</feature>
<dbReference type="OrthoDB" id="9765111at2"/>
<dbReference type="PANTHER" id="PTHR30563:SF0">
    <property type="entry name" value="DNA RECOMBINATION PROTEIN RMUC"/>
    <property type="match status" value="1"/>
</dbReference>
<protein>
    <submittedName>
        <fullName evidence="7">DNA recombination protein RmuC</fullName>
    </submittedName>
</protein>
<proteinExistence type="inferred from homology"/>
<comment type="function">
    <text evidence="1">Involved in DNA recombination.</text>
</comment>
<accession>A0A5C8ZBE6</accession>
<dbReference type="GO" id="GO:0006310">
    <property type="term" value="P:DNA recombination"/>
    <property type="evidence" value="ECO:0007669"/>
    <property type="project" value="UniProtKB-KW"/>
</dbReference>
<reference evidence="7 8" key="1">
    <citation type="submission" date="2019-07" db="EMBL/GenBank/DDBJ databases">
        <title>Reinekea sp. strain SSH23 genome sequencing and assembly.</title>
        <authorList>
            <person name="Kim I."/>
        </authorList>
    </citation>
    <scope>NUCLEOTIDE SEQUENCE [LARGE SCALE GENOMIC DNA]</scope>
    <source>
        <strain evidence="7 8">SSH23</strain>
    </source>
</reference>
<gene>
    <name evidence="7" type="primary">rmuC</name>
    <name evidence="7" type="ORF">FME95_08750</name>
</gene>
<evidence type="ECO:0000256" key="3">
    <source>
        <dbReference type="ARBA" id="ARBA00023054"/>
    </source>
</evidence>
<comment type="caution">
    <text evidence="7">The sequence shown here is derived from an EMBL/GenBank/DDBJ whole genome shotgun (WGS) entry which is preliminary data.</text>
</comment>
<evidence type="ECO:0000313" key="8">
    <source>
        <dbReference type="Proteomes" id="UP000321764"/>
    </source>
</evidence>
<evidence type="ECO:0000313" key="7">
    <source>
        <dbReference type="EMBL" id="TXR54609.1"/>
    </source>
</evidence>
<evidence type="ECO:0000256" key="2">
    <source>
        <dbReference type="ARBA" id="ARBA00009840"/>
    </source>
</evidence>
<organism evidence="7 8">
    <name type="scientific">Reinekea thalattae</name>
    <dbReference type="NCBI Taxonomy" id="2593301"/>
    <lineage>
        <taxon>Bacteria</taxon>
        <taxon>Pseudomonadati</taxon>
        <taxon>Pseudomonadota</taxon>
        <taxon>Gammaproteobacteria</taxon>
        <taxon>Oceanospirillales</taxon>
        <taxon>Saccharospirillaceae</taxon>
        <taxon>Reinekea</taxon>
    </lineage>
</organism>
<feature type="compositionally biased region" description="Polar residues" evidence="6">
    <location>
        <begin position="473"/>
        <end position="482"/>
    </location>
</feature>
<dbReference type="EMBL" id="VKAD01000001">
    <property type="protein sequence ID" value="TXR54609.1"/>
    <property type="molecule type" value="Genomic_DNA"/>
</dbReference>